<gene>
    <name evidence="5" type="ORF">L484_016188</name>
</gene>
<protein>
    <submittedName>
        <fullName evidence="5">Uncharacterized protein</fullName>
    </submittedName>
</protein>
<evidence type="ECO:0000313" key="6">
    <source>
        <dbReference type="Proteomes" id="UP000030645"/>
    </source>
</evidence>
<evidence type="ECO:0000256" key="3">
    <source>
        <dbReference type="ARBA" id="ARBA00022737"/>
    </source>
</evidence>
<dbReference type="STRING" id="981085.W9S6A0"/>
<dbReference type="EMBL" id="KE345052">
    <property type="protein sequence ID" value="EXB91568.1"/>
    <property type="molecule type" value="Genomic_DNA"/>
</dbReference>
<dbReference type="Proteomes" id="UP000030645">
    <property type="component" value="Unassembled WGS sequence"/>
</dbReference>
<proteinExistence type="predicted"/>
<accession>W9S6A0</accession>
<dbReference type="eggNOG" id="KOG2643">
    <property type="taxonomic scope" value="Eukaryota"/>
</dbReference>
<evidence type="ECO:0000313" key="5">
    <source>
        <dbReference type="EMBL" id="EXB91568.1"/>
    </source>
</evidence>
<keyword evidence="4" id="KW-0472">Membrane</keyword>
<reference evidence="6" key="1">
    <citation type="submission" date="2013-01" db="EMBL/GenBank/DDBJ databases">
        <title>Draft Genome Sequence of a Mulberry Tree, Morus notabilis C.K. Schneid.</title>
        <authorList>
            <person name="He N."/>
            <person name="Zhao S."/>
        </authorList>
    </citation>
    <scope>NUCLEOTIDE SEQUENCE</scope>
</reference>
<dbReference type="PANTHER" id="PTHR12294:SF1">
    <property type="entry name" value="CALCIUM UPTAKE PROTEIN 1, MITOCHONDRIAL"/>
    <property type="match status" value="1"/>
</dbReference>
<keyword evidence="2" id="KW-0479">Metal-binding</keyword>
<name>W9S6A0_9ROSA</name>
<keyword evidence="3" id="KW-0677">Repeat</keyword>
<organism evidence="5 6">
    <name type="scientific">Morus notabilis</name>
    <dbReference type="NCBI Taxonomy" id="981085"/>
    <lineage>
        <taxon>Eukaryota</taxon>
        <taxon>Viridiplantae</taxon>
        <taxon>Streptophyta</taxon>
        <taxon>Embryophyta</taxon>
        <taxon>Tracheophyta</taxon>
        <taxon>Spermatophyta</taxon>
        <taxon>Magnoliopsida</taxon>
        <taxon>eudicotyledons</taxon>
        <taxon>Gunneridae</taxon>
        <taxon>Pentapetalae</taxon>
        <taxon>rosids</taxon>
        <taxon>fabids</taxon>
        <taxon>Rosales</taxon>
        <taxon>Moraceae</taxon>
        <taxon>Moreae</taxon>
        <taxon>Morus</taxon>
    </lineage>
</organism>
<evidence type="ECO:0000256" key="2">
    <source>
        <dbReference type="ARBA" id="ARBA00022723"/>
    </source>
</evidence>
<evidence type="ECO:0000256" key="4">
    <source>
        <dbReference type="ARBA" id="ARBA00023136"/>
    </source>
</evidence>
<dbReference type="GO" id="GO:1990246">
    <property type="term" value="C:uniplex complex"/>
    <property type="evidence" value="ECO:0007669"/>
    <property type="project" value="TreeGrafter"/>
</dbReference>
<dbReference type="PANTHER" id="PTHR12294">
    <property type="entry name" value="EF HAND DOMAIN FAMILY A1,A2-RELATED"/>
    <property type="match status" value="1"/>
</dbReference>
<evidence type="ECO:0000256" key="1">
    <source>
        <dbReference type="ARBA" id="ARBA00004273"/>
    </source>
</evidence>
<dbReference type="InterPro" id="IPR039800">
    <property type="entry name" value="MICU1/2/3"/>
</dbReference>
<dbReference type="GO" id="GO:0051560">
    <property type="term" value="P:mitochondrial calcium ion homeostasis"/>
    <property type="evidence" value="ECO:0007669"/>
    <property type="project" value="TreeGrafter"/>
</dbReference>
<dbReference type="GO" id="GO:0005509">
    <property type="term" value="F:calcium ion binding"/>
    <property type="evidence" value="ECO:0007669"/>
    <property type="project" value="InterPro"/>
</dbReference>
<keyword evidence="6" id="KW-1185">Reference proteome</keyword>
<dbReference type="GO" id="GO:0036444">
    <property type="term" value="P:calcium import into the mitochondrion"/>
    <property type="evidence" value="ECO:0007669"/>
    <property type="project" value="TreeGrafter"/>
</dbReference>
<dbReference type="AlphaFoldDB" id="W9S6A0"/>
<comment type="subcellular location">
    <subcellularLocation>
        <location evidence="1">Mitochondrion inner membrane</location>
    </subcellularLocation>
</comment>
<sequence>MGSIGGQKTASVENGGLLVHFFGNDGKACLRHEKFVQFLRDLHNEAFEEFKEFEELRKKLESFSPAIFSYGKVNGVLTKNDFRRAASQVVTLGS</sequence>